<feature type="compositionally biased region" description="Polar residues" evidence="1">
    <location>
        <begin position="792"/>
        <end position="812"/>
    </location>
</feature>
<evidence type="ECO:0000256" key="1">
    <source>
        <dbReference type="SAM" id="MobiDB-lite"/>
    </source>
</evidence>
<feature type="compositionally biased region" description="Low complexity" evidence="1">
    <location>
        <begin position="919"/>
        <end position="931"/>
    </location>
</feature>
<evidence type="ECO:0000313" key="3">
    <source>
        <dbReference type="Proteomes" id="UP000031737"/>
    </source>
</evidence>
<dbReference type="VEuPathDB" id="TriTrypDB:TRSC58_04671"/>
<dbReference type="OrthoDB" id="273543at2759"/>
<feature type="region of interest" description="Disordered" evidence="1">
    <location>
        <begin position="777"/>
        <end position="812"/>
    </location>
</feature>
<comment type="caution">
    <text evidence="2">The sequence shown here is derived from an EMBL/GenBank/DDBJ whole genome shotgun (WGS) entry which is preliminary data.</text>
</comment>
<organism evidence="2 3">
    <name type="scientific">Trypanosoma rangeli SC58</name>
    <dbReference type="NCBI Taxonomy" id="429131"/>
    <lineage>
        <taxon>Eukaryota</taxon>
        <taxon>Discoba</taxon>
        <taxon>Euglenozoa</taxon>
        <taxon>Kinetoplastea</taxon>
        <taxon>Metakinetoplastina</taxon>
        <taxon>Trypanosomatida</taxon>
        <taxon>Trypanosomatidae</taxon>
        <taxon>Trypanosoma</taxon>
        <taxon>Herpetosoma</taxon>
    </lineage>
</organism>
<feature type="region of interest" description="Disordered" evidence="1">
    <location>
        <begin position="23"/>
        <end position="45"/>
    </location>
</feature>
<dbReference type="EMBL" id="AUPL01004671">
    <property type="protein sequence ID" value="ESL07636.1"/>
    <property type="molecule type" value="Genomic_DNA"/>
</dbReference>
<keyword evidence="3" id="KW-1185">Reference proteome</keyword>
<sequence length="1842" mass="204019">MLAAKLRLPVYSAVACGRPCQKAGPMARNKTKKAAPLRWQQSEDPKETITALNEMEENLRRLGLRNEASSTMGDALRAEGTGSYVMSIRKAKEEAVKLRHEKEYRQFAAEEQKRENEMMLSYANREEALQEVIKKAQGLLRQEMSSAHDAVSGRAHKLTEKAIRAEELQRQRILRGRLHQSAKGSDAGSSPLQQTMSATWDKMQVMKKQAKAAATREYCHNIASGVVELAMRVADNVYAIGAENGVPVLRVPLELPKSQWRAWVNEFVFAKTVSKPMSDVLAVTPLRELCDPDYKNTAAQKEEDAASLHRGNEPSGRTALEPAQDVIPDEDGHSVATDAVAEYILTRLVMLQESYGTNLVTRSVDDAIELIEKHEKRRLRAELDELRRRHESQCPEEVAPGWTHRLPPAGCFLHGDELSGLKKFVDVTCGEAAHEAPQAIPPHRRRGSVTTAAETARATMDSEGCKWENEQYRVLTPSMLIRTQQFWGQGGSVAAGGNFATGNAKTLRGMAFATSNTARTREGRPPEELTESNPYIDALCDALTKELAAVYQHNLQLVIRSGATVNEPKFPLKGTPRTLFLVGFPETEAFLRTLYQKLHAAVETVEQEINRALRAEETTETSVCRPPAKGRASHKAPTASQDTAAGSHRKGTRPMQPTTGKRGAGRLPVTWNEEDFAPVRPRVYPPLCLLGIFLLYDVPSRLRRMKNMDTRSAPFTPEPRGQRTVATEEEAGESYSDWTIEKLHQELIQQDRKMRKLWKTWCSSVFRTSVSLDTETVQLSSADKQKKRSRPSIPSKTSEALSSHPTPVMPTPSNTFPKVLFFWRKEDITSLSESNNTAETITAAIRVVLNPTVQSVTRNDRLVRGQLAAPLNLSDYRFLPAALARLVELQQRFNTRWKRRTDLYAQNLTSTLALSSASPSLQSTQTVSPPLSSAPPPTALPAKTASPLLAENTICSRERGVEVENMVVLETEMHRTFCNFFMDLLQFITHDAFPPSLWGTLQQPSNTMDPNASAGVESFSRTLHFLSIDANYDTSRGALQTLLVDGMTKLTAVCALLLHCVLGLALESVGDALARLCFWARCHMCNTSTSFSDAEKASAVLPPITTPTAATNLNNTAKEEVEGAVPGEETGAGEEGGAATLRCSMSTDAVKRSFFSSVSRLSFEKVQAMVELLDGQMTSFKEFKQELWSYASHVQQTMLECFQTFVQNAEKELSDGNTESLLAMASRVTEVLVAYLFAFSPLEQRCSSGTDETSTSEVCSSTITVSIGRAMASIRALRRCCAVASICAARWIDAMYVTALAVPPHGSFPAECRPRDIASIFCLPNVVSREGSAPPPSLARQLLASCSPTLALSPEEERDCWWETEMEVTLQFFCIYQKPVLSKAEFLHCAMLVQLSSLWKLLPPKAHAIAERLGVSLPFTPRAAHKNEEEKWAKVEFTLPWLGGVQCYGALTKSFVTEDDARRIFYAAVQAQQQHFSKCGSSYDPPFSISSTSLSAGVEMQRWVKKPLLRLREYFISVILRRLRLGDNADATASPSHAGGWREPSTMQLRRMIKSLPRVVREQGPDSMPDLCPVSMEEWQRIMWWPFFEDDSLAKAATFVERYLLRLLTVCFGFVNGELCSQRTPFLPDVLYLAAGTRGCQATLERYFHALFALDTARERKLCHSQEAAKTGDAFEARRSGDAVVLNGPLMAFDFALTVEEAMFFFQRAGETRLLGPCASGLSYRSSNHMCELRDLAPEAEADEGVEEAVDNGNDDDDGEQLPLATELTLLLEVEGAPALTLTLLGSSHWGNYITPRLTAVPLKPIKTMAAAKSKTEQRTEHATSFLQSAVAAKKDSFVVFV</sequence>
<gene>
    <name evidence="2" type="ORF">TRSC58_04671</name>
</gene>
<accession>A0A061J0L5</accession>
<feature type="region of interest" description="Disordered" evidence="1">
    <location>
        <begin position="919"/>
        <end position="943"/>
    </location>
</feature>
<feature type="region of interest" description="Disordered" evidence="1">
    <location>
        <begin position="1741"/>
        <end position="1760"/>
    </location>
</feature>
<evidence type="ECO:0000313" key="2">
    <source>
        <dbReference type="EMBL" id="ESL07636.1"/>
    </source>
</evidence>
<name>A0A061J0L5_TRYRA</name>
<reference evidence="2 3" key="1">
    <citation type="submission" date="2013-07" db="EMBL/GenBank/DDBJ databases">
        <authorList>
            <person name="Stoco P.H."/>
            <person name="Wagner G."/>
            <person name="Gerber A."/>
            <person name="Zaha A."/>
            <person name="Thompson C."/>
            <person name="Bartholomeu D.C."/>
            <person name="Luckemeyer D.D."/>
            <person name="Bahia D."/>
            <person name="Loreto E."/>
            <person name="Prestes E.B."/>
            <person name="Lima F.M."/>
            <person name="Rodrigues-Luiz G."/>
            <person name="Vallejo G.A."/>
            <person name="Filho J.F."/>
            <person name="Monteiro K.M."/>
            <person name="Tyler K.M."/>
            <person name="de Almeida L.G."/>
            <person name="Ortiz M.F."/>
            <person name="Siervo M.A."/>
            <person name="de Moraes M.H."/>
            <person name="Cunha O.L."/>
            <person name="Mendonca-Neto R."/>
            <person name="Silva R."/>
            <person name="Teixeira S.M."/>
            <person name="Murta S.M."/>
            <person name="Sincero T.C."/>
            <person name="Mendes T.A."/>
            <person name="Urmenyi T.P."/>
            <person name="Silva V.G."/>
            <person name="da Rocha W.D."/>
            <person name="Andersson B."/>
            <person name="Romanha A.J."/>
            <person name="Steindel M."/>
            <person name="de Vasconcelos A.T."/>
            <person name="Grisard E.C."/>
        </authorList>
    </citation>
    <scope>NUCLEOTIDE SEQUENCE [LARGE SCALE GENOMIC DNA]</scope>
    <source>
        <strain evidence="2 3">SC58</strain>
    </source>
</reference>
<feature type="region of interest" description="Disordered" evidence="1">
    <location>
        <begin position="617"/>
        <end position="666"/>
    </location>
</feature>
<feature type="region of interest" description="Disordered" evidence="1">
    <location>
        <begin position="298"/>
        <end position="331"/>
    </location>
</feature>
<protein>
    <submittedName>
        <fullName evidence="2">Uncharacterized protein</fullName>
    </submittedName>
</protein>
<proteinExistence type="predicted"/>
<dbReference type="Proteomes" id="UP000031737">
    <property type="component" value="Unassembled WGS sequence"/>
</dbReference>
<feature type="compositionally biased region" description="Basic and acidic residues" evidence="1">
    <location>
        <begin position="298"/>
        <end position="312"/>
    </location>
</feature>